<dbReference type="Pfam" id="PF13639">
    <property type="entry name" value="zf-RING_2"/>
    <property type="match status" value="1"/>
</dbReference>
<name>A0A8S1UIE3_PAROT</name>
<dbReference type="OMA" id="NDECPMC"/>
<sequence length="153" mass="17752">MSEIQDDDMKLYPCSNCGEQYPYCGIEKHLESCLVENIVEDCKFCGETIVKKLIEQHLQNCQAFALQEKEDDVCEFCQEKIFKKFKQDHYSDCPLKQIADAYQSYTAHECPICLIDIGPVDSKGILECCHIFHQCCLQAWQQKSQECPVCRYT</sequence>
<protein>
    <recommendedName>
        <fullName evidence="2">RING-type domain-containing protein</fullName>
    </recommendedName>
</protein>
<evidence type="ECO:0000259" key="2">
    <source>
        <dbReference type="PROSITE" id="PS50089"/>
    </source>
</evidence>
<dbReference type="AlphaFoldDB" id="A0A8S1UIE3"/>
<keyword evidence="1" id="KW-0479">Metal-binding</keyword>
<comment type="caution">
    <text evidence="3">The sequence shown here is derived from an EMBL/GenBank/DDBJ whole genome shotgun (WGS) entry which is preliminary data.</text>
</comment>
<accession>A0A8S1UIE3</accession>
<proteinExistence type="predicted"/>
<dbReference type="OrthoDB" id="4348522at2759"/>
<dbReference type="InterPro" id="IPR001841">
    <property type="entry name" value="Znf_RING"/>
</dbReference>
<evidence type="ECO:0000256" key="1">
    <source>
        <dbReference type="PROSITE-ProRule" id="PRU00175"/>
    </source>
</evidence>
<dbReference type="GO" id="GO:0008270">
    <property type="term" value="F:zinc ion binding"/>
    <property type="evidence" value="ECO:0007669"/>
    <property type="project" value="UniProtKB-KW"/>
</dbReference>
<dbReference type="Proteomes" id="UP000683925">
    <property type="component" value="Unassembled WGS sequence"/>
</dbReference>
<keyword evidence="4" id="KW-1185">Reference proteome</keyword>
<feature type="domain" description="RING-type" evidence="2">
    <location>
        <begin position="110"/>
        <end position="151"/>
    </location>
</feature>
<keyword evidence="1" id="KW-0863">Zinc-finger</keyword>
<evidence type="ECO:0000313" key="3">
    <source>
        <dbReference type="EMBL" id="CAD8163913.1"/>
    </source>
</evidence>
<reference evidence="3" key="1">
    <citation type="submission" date="2021-01" db="EMBL/GenBank/DDBJ databases">
        <authorList>
            <consortium name="Genoscope - CEA"/>
            <person name="William W."/>
        </authorList>
    </citation>
    <scope>NUCLEOTIDE SEQUENCE</scope>
</reference>
<dbReference type="PROSITE" id="PS50089">
    <property type="entry name" value="ZF_RING_2"/>
    <property type="match status" value="1"/>
</dbReference>
<evidence type="ECO:0000313" key="4">
    <source>
        <dbReference type="Proteomes" id="UP000683925"/>
    </source>
</evidence>
<organism evidence="3 4">
    <name type="scientific">Paramecium octaurelia</name>
    <dbReference type="NCBI Taxonomy" id="43137"/>
    <lineage>
        <taxon>Eukaryota</taxon>
        <taxon>Sar</taxon>
        <taxon>Alveolata</taxon>
        <taxon>Ciliophora</taxon>
        <taxon>Intramacronucleata</taxon>
        <taxon>Oligohymenophorea</taxon>
        <taxon>Peniculida</taxon>
        <taxon>Parameciidae</taxon>
        <taxon>Paramecium</taxon>
    </lineage>
</organism>
<keyword evidence="1" id="KW-0862">Zinc</keyword>
<dbReference type="EMBL" id="CAJJDP010000044">
    <property type="protein sequence ID" value="CAD8163913.1"/>
    <property type="molecule type" value="Genomic_DNA"/>
</dbReference>
<gene>
    <name evidence="3" type="ORF">POCTA_138.1.T0440092</name>
</gene>
<dbReference type="SMART" id="SM00184">
    <property type="entry name" value="RING"/>
    <property type="match status" value="1"/>
</dbReference>